<dbReference type="EMBL" id="MT142561">
    <property type="protein sequence ID" value="QJA85219.1"/>
    <property type="molecule type" value="Genomic_DNA"/>
</dbReference>
<name>A0A6M3KT61_9ZZZZ</name>
<dbReference type="AlphaFoldDB" id="A0A6M3KT61"/>
<proteinExistence type="predicted"/>
<reference evidence="1" key="1">
    <citation type="submission" date="2020-03" db="EMBL/GenBank/DDBJ databases">
        <title>The deep terrestrial virosphere.</title>
        <authorList>
            <person name="Holmfeldt K."/>
            <person name="Nilsson E."/>
            <person name="Simone D."/>
            <person name="Lopez-Fernandez M."/>
            <person name="Wu X."/>
            <person name="de Brujin I."/>
            <person name="Lundin D."/>
            <person name="Andersson A."/>
            <person name="Bertilsson S."/>
            <person name="Dopson M."/>
        </authorList>
    </citation>
    <scope>NUCLEOTIDE SEQUENCE</scope>
    <source>
        <strain evidence="1">MM415B02249</strain>
    </source>
</reference>
<accession>A0A6M3KT61</accession>
<sequence length="122" mass="13524">MPDEWFGVYGTQEGKKSHDRIAVLQDGRIIAMGKYYLKQDDFFATNGRPAGCEAINVRVPDLRMIEYVMNIQFFYETDVCTYPIYGVANKKITGNVVGMTLLGLTNSTGGTLHVEVIAIGPP</sequence>
<organism evidence="1">
    <name type="scientific">viral metagenome</name>
    <dbReference type="NCBI Taxonomy" id="1070528"/>
    <lineage>
        <taxon>unclassified sequences</taxon>
        <taxon>metagenomes</taxon>
        <taxon>organismal metagenomes</taxon>
    </lineage>
</organism>
<gene>
    <name evidence="1" type="ORF">MM415B02249_0016</name>
</gene>
<protein>
    <submittedName>
        <fullName evidence="1">Uncharacterized protein</fullName>
    </submittedName>
</protein>
<evidence type="ECO:0000313" key="1">
    <source>
        <dbReference type="EMBL" id="QJA85219.1"/>
    </source>
</evidence>